<organism evidence="1 2">
    <name type="scientific">Nocardia huaxiensis</name>
    <dbReference type="NCBI Taxonomy" id="2755382"/>
    <lineage>
        <taxon>Bacteria</taxon>
        <taxon>Bacillati</taxon>
        <taxon>Actinomycetota</taxon>
        <taxon>Actinomycetes</taxon>
        <taxon>Mycobacteriales</taxon>
        <taxon>Nocardiaceae</taxon>
        <taxon>Nocardia</taxon>
    </lineage>
</organism>
<keyword evidence="2" id="KW-1185">Reference proteome</keyword>
<accession>A0A7D6V772</accession>
<evidence type="ECO:0000313" key="1">
    <source>
        <dbReference type="EMBL" id="QLY28091.1"/>
    </source>
</evidence>
<dbReference type="RefSeq" id="WP_181579299.1">
    <property type="nucleotide sequence ID" value="NZ_CP059399.1"/>
</dbReference>
<dbReference type="KEGG" id="nhu:H0264_22105"/>
<dbReference type="EMBL" id="CP059399">
    <property type="protein sequence ID" value="QLY28091.1"/>
    <property type="molecule type" value="Genomic_DNA"/>
</dbReference>
<evidence type="ECO:0000313" key="2">
    <source>
        <dbReference type="Proteomes" id="UP000515512"/>
    </source>
</evidence>
<dbReference type="Proteomes" id="UP000515512">
    <property type="component" value="Chromosome"/>
</dbReference>
<name>A0A7D6V772_9NOCA</name>
<dbReference type="AlphaFoldDB" id="A0A7D6V772"/>
<gene>
    <name evidence="1" type="ORF">H0264_22105</name>
</gene>
<sequence length="77" mass="8287">MSTNPGEIQDGRLHGGFLDFRVRQHPVDIRAVFHRDEMDVGDATTAFSLIYGDPRLVLGGFGGGGIADATEVEHFSG</sequence>
<protein>
    <submittedName>
        <fullName evidence="1">Uncharacterized protein</fullName>
    </submittedName>
</protein>
<proteinExistence type="predicted"/>
<reference evidence="1 2" key="1">
    <citation type="submission" date="2020-07" db="EMBL/GenBank/DDBJ databases">
        <authorList>
            <person name="Zhuang K."/>
            <person name="Ran Y."/>
        </authorList>
    </citation>
    <scope>NUCLEOTIDE SEQUENCE [LARGE SCALE GENOMIC DNA]</scope>
    <source>
        <strain evidence="1 2">WCH-YHL-001</strain>
    </source>
</reference>